<gene>
    <name evidence="4" type="ORF">PCOR1329_LOCUS30542</name>
</gene>
<dbReference type="Pfam" id="PF04378">
    <property type="entry name" value="RsmJ"/>
    <property type="match status" value="1"/>
</dbReference>
<dbReference type="NCBIfam" id="TIGR00756">
    <property type="entry name" value="PPR"/>
    <property type="match status" value="1"/>
</dbReference>
<feature type="region of interest" description="Disordered" evidence="3">
    <location>
        <begin position="690"/>
        <end position="711"/>
    </location>
</feature>
<keyword evidence="5" id="KW-1185">Reference proteome</keyword>
<dbReference type="Pfam" id="PF13812">
    <property type="entry name" value="PPR_3"/>
    <property type="match status" value="2"/>
</dbReference>
<dbReference type="InterPro" id="IPR002885">
    <property type="entry name" value="PPR_rpt"/>
</dbReference>
<dbReference type="SUPFAM" id="SSF53335">
    <property type="entry name" value="S-adenosyl-L-methionine-dependent methyltransferases"/>
    <property type="match status" value="1"/>
</dbReference>
<name>A0ABN9SLC0_9DINO</name>
<feature type="repeat" description="PPR" evidence="2">
    <location>
        <begin position="79"/>
        <end position="113"/>
    </location>
</feature>
<feature type="repeat" description="PPR" evidence="2">
    <location>
        <begin position="219"/>
        <end position="253"/>
    </location>
</feature>
<protein>
    <submittedName>
        <fullName evidence="4">Uncharacterized protein</fullName>
    </submittedName>
</protein>
<evidence type="ECO:0000313" key="5">
    <source>
        <dbReference type="Proteomes" id="UP001189429"/>
    </source>
</evidence>
<feature type="repeat" description="PPR" evidence="2">
    <location>
        <begin position="324"/>
        <end position="358"/>
    </location>
</feature>
<feature type="compositionally biased region" description="Basic and acidic residues" evidence="3">
    <location>
        <begin position="696"/>
        <end position="711"/>
    </location>
</feature>
<evidence type="ECO:0000256" key="2">
    <source>
        <dbReference type="PROSITE-ProRule" id="PRU00708"/>
    </source>
</evidence>
<reference evidence="4" key="1">
    <citation type="submission" date="2023-10" db="EMBL/GenBank/DDBJ databases">
        <authorList>
            <person name="Chen Y."/>
            <person name="Shah S."/>
            <person name="Dougan E. K."/>
            <person name="Thang M."/>
            <person name="Chan C."/>
        </authorList>
    </citation>
    <scope>NUCLEOTIDE SEQUENCE [LARGE SCALE GENOMIC DNA]</scope>
</reference>
<feature type="repeat" description="PPR" evidence="2">
    <location>
        <begin position="254"/>
        <end position="288"/>
    </location>
</feature>
<dbReference type="PROSITE" id="PS51375">
    <property type="entry name" value="PPR"/>
    <property type="match status" value="6"/>
</dbReference>
<dbReference type="Gene3D" id="3.40.50.150">
    <property type="entry name" value="Vaccinia Virus protein VP39"/>
    <property type="match status" value="1"/>
</dbReference>
<dbReference type="PANTHER" id="PTHR47447:SF17">
    <property type="entry name" value="OS12G0638900 PROTEIN"/>
    <property type="match status" value="1"/>
</dbReference>
<evidence type="ECO:0000256" key="3">
    <source>
        <dbReference type="SAM" id="MobiDB-lite"/>
    </source>
</evidence>
<accession>A0ABN9SLC0</accession>
<comment type="caution">
    <text evidence="4">The sequence shown here is derived from an EMBL/GenBank/DDBJ whole genome shotgun (WGS) entry which is preliminary data.</text>
</comment>
<dbReference type="PANTHER" id="PTHR47447">
    <property type="entry name" value="OS03G0856100 PROTEIN"/>
    <property type="match status" value="1"/>
</dbReference>
<evidence type="ECO:0000256" key="1">
    <source>
        <dbReference type="ARBA" id="ARBA00022737"/>
    </source>
</evidence>
<feature type="repeat" description="PPR" evidence="2">
    <location>
        <begin position="184"/>
        <end position="218"/>
    </location>
</feature>
<feature type="repeat" description="PPR" evidence="2">
    <location>
        <begin position="114"/>
        <end position="148"/>
    </location>
</feature>
<dbReference type="Gene3D" id="1.25.40.10">
    <property type="entry name" value="Tetratricopeptide repeat domain"/>
    <property type="match status" value="3"/>
</dbReference>
<dbReference type="EMBL" id="CAUYUJ010011769">
    <property type="protein sequence ID" value="CAK0832557.1"/>
    <property type="molecule type" value="Genomic_DNA"/>
</dbReference>
<organism evidence="4 5">
    <name type="scientific">Prorocentrum cordatum</name>
    <dbReference type="NCBI Taxonomy" id="2364126"/>
    <lineage>
        <taxon>Eukaryota</taxon>
        <taxon>Sar</taxon>
        <taxon>Alveolata</taxon>
        <taxon>Dinophyceae</taxon>
        <taxon>Prorocentrales</taxon>
        <taxon>Prorocentraceae</taxon>
        <taxon>Prorocentrum</taxon>
    </lineage>
</organism>
<sequence>MAGRAELRRQVAQVGLLARASDWESAILLLGRAAGAGAHDAKGLVMLHSAVMTACSRGVQPSRALLVFERMQQARASPDLIAFNSAVSACSKSSDPAHAQRLLQEARARRLRPDIVTYNAAMSACERGTSPQAAMSLWAELRLARLAPDPFTYGTAVAAFARGAAVASALEMVEGMLRERRALSPVACNAALNACARGSRADRALRLLAEMRAGAVAPDIVSYGAAISACEKGGLPEQALGLLAALRRQRLLPDLVACNAAISACGKAGLWERAQALFWAVAEWRLGPDAVSCNAMVSACEKGWQWEAALLHMSLMSSWRLERNAITCSAAISACEKGRQWEAAMALLREMPEAVIEPGAIAHYAAIRACEVSGQWAKALDLLESMLGARVDPAAANSPDAGWYVHGFEAGGPVDVFKHIVLVTLLQQMAADADPFTFVDMHAGAGVYDLTSEESLRCRWFEEGVLRLSHAADRCGEDLVADYLAAVWRCNRALGASPGALSFYPGSPALAWQWLRPQDSAVLFEAAAEPYEALRRSLALLERGARRRLTLLKDDSYLRLTLGRFSWPKGRQLVLMDPPYDSITSHATWNVFVIRHLLHRAPSSCVALWYPLVDQEQVASLHSRVRSLAAGSVLVAEMQLETSRARGAALQGREPAPCCPRAALVRAAGARRGSAGLWFPCAVVVRPRGAVPSGRADGDGRGAGRREPDGS</sequence>
<dbReference type="InterPro" id="IPR029063">
    <property type="entry name" value="SAM-dependent_MTases_sf"/>
</dbReference>
<evidence type="ECO:0000313" key="4">
    <source>
        <dbReference type="EMBL" id="CAK0832557.1"/>
    </source>
</evidence>
<keyword evidence="1" id="KW-0677">Repeat</keyword>
<dbReference type="InterPro" id="IPR007473">
    <property type="entry name" value="RlmJ"/>
</dbReference>
<dbReference type="Proteomes" id="UP001189429">
    <property type="component" value="Unassembled WGS sequence"/>
</dbReference>
<proteinExistence type="predicted"/>
<dbReference type="Pfam" id="PF01535">
    <property type="entry name" value="PPR"/>
    <property type="match status" value="2"/>
</dbReference>
<dbReference type="InterPro" id="IPR011990">
    <property type="entry name" value="TPR-like_helical_dom_sf"/>
</dbReference>